<gene>
    <name evidence="1" type="ORF">DJ70_08075</name>
</gene>
<sequence>MALRHIQFGELTNLSSTIQDKGSPAVFSLDGTDVVHVFGTVFDNIISDIETVLETPARDCDAVIVDGLADIGGTHREIRDRLDRLRTTLTPHGTDLVIIEADPKGSETYRVDPASDEFEWLLNTLTFTSQAGLTRQRDATREDIERWAGVEYNGGRPPLGFKTVDGCLVPDEPFYSEVCATLELVAERVGDPDGEAGMSKRKAAATLETSSRTITRAIEDRPALYGLPDDST</sequence>
<comment type="caution">
    <text evidence="1">The sequence shown here is derived from an EMBL/GenBank/DDBJ whole genome shotgun (WGS) entry which is preliminary data.</text>
</comment>
<proteinExistence type="predicted"/>
<name>A0A256IJP8_9EURY</name>
<evidence type="ECO:0000313" key="2">
    <source>
        <dbReference type="Proteomes" id="UP000216308"/>
    </source>
</evidence>
<dbReference type="EMBL" id="NHPJ01000081">
    <property type="protein sequence ID" value="OYR56663.1"/>
    <property type="molecule type" value="Genomic_DNA"/>
</dbReference>
<protein>
    <recommendedName>
        <fullName evidence="3">Resolvase</fullName>
    </recommendedName>
</protein>
<evidence type="ECO:0008006" key="3">
    <source>
        <dbReference type="Google" id="ProtNLM"/>
    </source>
</evidence>
<dbReference type="AlphaFoldDB" id="A0A256IJP8"/>
<keyword evidence="2" id="KW-1185">Reference proteome</keyword>
<accession>A0A256IJP8</accession>
<organism evidence="1 2">
    <name type="scientific">Halorubrum halodurans</name>
    <dbReference type="NCBI Taxonomy" id="1383851"/>
    <lineage>
        <taxon>Archaea</taxon>
        <taxon>Methanobacteriati</taxon>
        <taxon>Methanobacteriota</taxon>
        <taxon>Stenosarchaea group</taxon>
        <taxon>Halobacteria</taxon>
        <taxon>Halobacteriales</taxon>
        <taxon>Haloferacaceae</taxon>
        <taxon>Halorubrum</taxon>
    </lineage>
</organism>
<dbReference type="Proteomes" id="UP000216308">
    <property type="component" value="Unassembled WGS sequence"/>
</dbReference>
<reference evidence="1 2" key="1">
    <citation type="journal article" date="2014" name="Front. Microbiol.">
        <title>Population and genomic analysis of the genus Halorubrum.</title>
        <authorList>
            <person name="Fullmer M.S."/>
            <person name="Soucy S.M."/>
            <person name="Swithers K.S."/>
            <person name="Makkay A.M."/>
            <person name="Wheeler R."/>
            <person name="Ventosa A."/>
            <person name="Gogarten J.P."/>
            <person name="Papke R.T."/>
        </authorList>
    </citation>
    <scope>NUCLEOTIDE SEQUENCE [LARGE SCALE GENOMIC DNA]</scope>
    <source>
        <strain evidence="1 2">Cb34</strain>
    </source>
</reference>
<evidence type="ECO:0000313" key="1">
    <source>
        <dbReference type="EMBL" id="OYR56663.1"/>
    </source>
</evidence>